<dbReference type="STRING" id="1093900.A0A507B236"/>
<evidence type="ECO:0000313" key="10">
    <source>
        <dbReference type="Proteomes" id="UP000319257"/>
    </source>
</evidence>
<dbReference type="Proteomes" id="UP000319257">
    <property type="component" value="Unassembled WGS sequence"/>
</dbReference>
<dbReference type="InterPro" id="IPR036390">
    <property type="entry name" value="WH_DNA-bd_sf"/>
</dbReference>
<dbReference type="SUPFAM" id="SSF46785">
    <property type="entry name" value="Winged helix' DNA-binding domain"/>
    <property type="match status" value="1"/>
</dbReference>
<dbReference type="PANTHER" id="PTHR45881">
    <property type="entry name" value="CHECKPOINT SUPPRESSOR 1-LIKE, ISOFORM A-RELATED"/>
    <property type="match status" value="1"/>
</dbReference>
<feature type="compositionally biased region" description="Polar residues" evidence="7">
    <location>
        <begin position="12"/>
        <end position="23"/>
    </location>
</feature>
<dbReference type="PANTHER" id="PTHR45881:SF5">
    <property type="entry name" value="FORK-HEAD DOMAIN-CONTAINING PROTEIN"/>
    <property type="match status" value="1"/>
</dbReference>
<dbReference type="SMART" id="SM00339">
    <property type="entry name" value="FH"/>
    <property type="match status" value="1"/>
</dbReference>
<keyword evidence="3 6" id="KW-0238">DNA-binding</keyword>
<feature type="domain" description="Fork-head" evidence="8">
    <location>
        <begin position="402"/>
        <end position="471"/>
    </location>
</feature>
<evidence type="ECO:0000256" key="5">
    <source>
        <dbReference type="ARBA" id="ARBA00023242"/>
    </source>
</evidence>
<name>A0A507B236_9PEZI</name>
<dbReference type="InterPro" id="IPR030456">
    <property type="entry name" value="TF_fork_head_CS_2"/>
</dbReference>
<keyword evidence="5 6" id="KW-0539">Nucleus</keyword>
<evidence type="ECO:0000256" key="2">
    <source>
        <dbReference type="ARBA" id="ARBA00023015"/>
    </source>
</evidence>
<dbReference type="CDD" id="cd00059">
    <property type="entry name" value="FH_FOX"/>
    <property type="match status" value="1"/>
</dbReference>
<feature type="compositionally biased region" description="Low complexity" evidence="7">
    <location>
        <begin position="165"/>
        <end position="182"/>
    </location>
</feature>
<feature type="compositionally biased region" description="Low complexity" evidence="7">
    <location>
        <begin position="473"/>
        <end position="487"/>
    </location>
</feature>
<sequence>MPFFANHHSHVETSSAAGNTPQTLLRGRTSISSSSSSRSFSGVKQPSMMTPLSRSPLPPSPLSRQRQLQQASRPMARSSTATTTSSIGARSTTTTATAEGSIWTPPLSAFSSSPTQAGIPADSYENYSVHSSSSPSLLREEDLTPASSSLLSSGRSNTLKAQTFSPCCSPPASSSSSASSPLHNHRHHHLLLQQQQAALASSLQRSCSSPYSWAATPLSSSVMMDHQQDAKNDRTEMWLSDNMPCCEDEDSSVVIDGLPSATQPSVYPMPVPYAGASYDAGSSAGGANYDAGAAPPPSAYHSPTSYLVAGDPYDMGMHNPLPQDDMMSNSEYDMAAGQSYHHHHLVKVEDGLPRERYAVHYPEHHLDMHSGGHNAHPMMMGPAPPFDTRAGSVAGTASAAAEADEPYAQLIFKAFMSVPTHAMTIQELYQWFRDNTNKAKGQGQGWQNSIRHNLSMNDAFIKRERKVPPPPQTTTKQSSSGTSVTTTQEDDDVAVAIDAPAAAAAAGAGTTTRSKTSSNSTGRHNSRKNGGAAAQPKPPSEWVLAPFAIQQGYVISTTRYRKQAASKSKAAAAAAAAAAHHHQQHHYLPARAVSGRKGGLSSHRSRAKMMAQQQQQQQPRSAGGAEGYYMRGQPAGVYPQVRAAYAGGHYGSLDSSGAYGTAPEMEMLGLETAAHYGTYPPPAAASHQYHRLYDYISPTDAAPEYHQQQQQQQHYDGGVVVPPPGLMMARAPTVKSESLADEPLTPTDGGGSDLAAPFLTQSQSQQSCAEGASASGMLFSQGSAGSGGGFPYGLGDVVDVYEAGSSPEGNLPLFAGASSAEDVAQLLDGSSCQYPREWTQTTPGSEAGAGSVDGGSDGGFSFQ</sequence>
<feature type="region of interest" description="Disordered" evidence="7">
    <location>
        <begin position="465"/>
        <end position="487"/>
    </location>
</feature>
<gene>
    <name evidence="9" type="ORF">E0L32_003991</name>
</gene>
<evidence type="ECO:0000256" key="6">
    <source>
        <dbReference type="PROSITE-ProRule" id="PRU00089"/>
    </source>
</evidence>
<evidence type="ECO:0000256" key="1">
    <source>
        <dbReference type="ARBA" id="ARBA00004123"/>
    </source>
</evidence>
<feature type="region of interest" description="Disordered" evidence="7">
    <location>
        <begin position="503"/>
        <end position="539"/>
    </location>
</feature>
<feature type="compositionally biased region" description="Polar residues" evidence="7">
    <location>
        <begin position="834"/>
        <end position="843"/>
    </location>
</feature>
<organism evidence="9 10">
    <name type="scientific">Thyridium curvatum</name>
    <dbReference type="NCBI Taxonomy" id="1093900"/>
    <lineage>
        <taxon>Eukaryota</taxon>
        <taxon>Fungi</taxon>
        <taxon>Dikarya</taxon>
        <taxon>Ascomycota</taxon>
        <taxon>Pezizomycotina</taxon>
        <taxon>Sordariomycetes</taxon>
        <taxon>Sordariomycetidae</taxon>
        <taxon>Thyridiales</taxon>
        <taxon>Thyridiaceae</taxon>
        <taxon>Thyridium</taxon>
    </lineage>
</organism>
<dbReference type="RefSeq" id="XP_030998053.1">
    <property type="nucleotide sequence ID" value="XM_031138353.1"/>
</dbReference>
<feature type="region of interest" description="Disordered" evidence="7">
    <location>
        <begin position="575"/>
        <end position="628"/>
    </location>
</feature>
<proteinExistence type="predicted"/>
<evidence type="ECO:0000256" key="7">
    <source>
        <dbReference type="SAM" id="MobiDB-lite"/>
    </source>
</evidence>
<comment type="caution">
    <text evidence="9">The sequence shown here is derived from an EMBL/GenBank/DDBJ whole genome shotgun (WGS) entry which is preliminary data.</text>
</comment>
<dbReference type="GeneID" id="41971438"/>
<comment type="subcellular location">
    <subcellularLocation>
        <location evidence="1 6">Nucleus</location>
    </subcellularLocation>
</comment>
<dbReference type="InParanoid" id="A0A507B236"/>
<protein>
    <recommendedName>
        <fullName evidence="8">Fork-head domain-containing protein</fullName>
    </recommendedName>
</protein>
<dbReference type="EMBL" id="SKBQ01000018">
    <property type="protein sequence ID" value="TPX16342.1"/>
    <property type="molecule type" value="Genomic_DNA"/>
</dbReference>
<accession>A0A507B236</accession>
<feature type="DNA-binding region" description="Fork-head" evidence="6">
    <location>
        <begin position="402"/>
        <end position="471"/>
    </location>
</feature>
<feature type="compositionally biased region" description="Low complexity" evidence="7">
    <location>
        <begin position="30"/>
        <end position="41"/>
    </location>
</feature>
<feature type="compositionally biased region" description="Gly residues" evidence="7">
    <location>
        <begin position="851"/>
        <end position="863"/>
    </location>
</feature>
<dbReference type="GO" id="GO:0000978">
    <property type="term" value="F:RNA polymerase II cis-regulatory region sequence-specific DNA binding"/>
    <property type="evidence" value="ECO:0007669"/>
    <property type="project" value="TreeGrafter"/>
</dbReference>
<feature type="compositionally biased region" description="Low complexity" evidence="7">
    <location>
        <begin position="123"/>
        <end position="136"/>
    </location>
</feature>
<dbReference type="OrthoDB" id="5954824at2759"/>
<feature type="compositionally biased region" description="Low complexity" evidence="7">
    <location>
        <begin position="62"/>
        <end position="98"/>
    </location>
</feature>
<keyword evidence="2" id="KW-0805">Transcription regulation</keyword>
<keyword evidence="4" id="KW-0804">Transcription</keyword>
<dbReference type="Pfam" id="PF00250">
    <property type="entry name" value="Forkhead"/>
    <property type="match status" value="1"/>
</dbReference>
<dbReference type="InterPro" id="IPR001766">
    <property type="entry name" value="Fork_head_dom"/>
</dbReference>
<dbReference type="InterPro" id="IPR036388">
    <property type="entry name" value="WH-like_DNA-bd_sf"/>
</dbReference>
<keyword evidence="10" id="KW-1185">Reference proteome</keyword>
<evidence type="ECO:0000256" key="3">
    <source>
        <dbReference type="ARBA" id="ARBA00023125"/>
    </source>
</evidence>
<evidence type="ECO:0000259" key="8">
    <source>
        <dbReference type="PROSITE" id="PS50039"/>
    </source>
</evidence>
<feature type="compositionally biased region" description="Polar residues" evidence="7">
    <location>
        <begin position="154"/>
        <end position="164"/>
    </location>
</feature>
<feature type="region of interest" description="Disordered" evidence="7">
    <location>
        <begin position="834"/>
        <end position="863"/>
    </location>
</feature>
<dbReference type="PROSITE" id="PS00658">
    <property type="entry name" value="FORK_HEAD_2"/>
    <property type="match status" value="1"/>
</dbReference>
<dbReference type="PROSITE" id="PS50039">
    <property type="entry name" value="FORK_HEAD_3"/>
    <property type="match status" value="1"/>
</dbReference>
<dbReference type="AlphaFoldDB" id="A0A507B236"/>
<evidence type="ECO:0000256" key="4">
    <source>
        <dbReference type="ARBA" id="ARBA00023163"/>
    </source>
</evidence>
<dbReference type="Gene3D" id="1.10.10.10">
    <property type="entry name" value="Winged helix-like DNA-binding domain superfamily/Winged helix DNA-binding domain"/>
    <property type="match status" value="1"/>
</dbReference>
<reference evidence="9 10" key="1">
    <citation type="submission" date="2019-06" db="EMBL/GenBank/DDBJ databases">
        <title>Draft genome sequence of the filamentous fungus Phialemoniopsis curvata isolated from diesel fuel.</title>
        <authorList>
            <person name="Varaljay V.A."/>
            <person name="Lyon W.J."/>
            <person name="Crouch A.L."/>
            <person name="Drake C.E."/>
            <person name="Hollomon J.M."/>
            <person name="Nadeau L.J."/>
            <person name="Nunn H.S."/>
            <person name="Stevenson B.S."/>
            <person name="Bojanowski C.L."/>
            <person name="Crookes-Goodson W.J."/>
        </authorList>
    </citation>
    <scope>NUCLEOTIDE SEQUENCE [LARGE SCALE GENOMIC DNA]</scope>
    <source>
        <strain evidence="9 10">D216</strain>
    </source>
</reference>
<feature type="compositionally biased region" description="Low complexity" evidence="7">
    <location>
        <begin position="503"/>
        <end position="521"/>
    </location>
</feature>
<dbReference type="GO" id="GO:0000981">
    <property type="term" value="F:DNA-binding transcription factor activity, RNA polymerase II-specific"/>
    <property type="evidence" value="ECO:0007669"/>
    <property type="project" value="TreeGrafter"/>
</dbReference>
<feature type="region of interest" description="Disordered" evidence="7">
    <location>
        <begin position="1"/>
        <end position="185"/>
    </location>
</feature>
<evidence type="ECO:0000313" key="9">
    <source>
        <dbReference type="EMBL" id="TPX16342.1"/>
    </source>
</evidence>
<dbReference type="GO" id="GO:0005634">
    <property type="term" value="C:nucleus"/>
    <property type="evidence" value="ECO:0007669"/>
    <property type="project" value="UniProtKB-SubCell"/>
</dbReference>